<evidence type="ECO:0000256" key="1">
    <source>
        <dbReference type="SAM" id="MobiDB-lite"/>
    </source>
</evidence>
<dbReference type="AlphaFoldDB" id="A0A8H3BDV3"/>
<dbReference type="Proteomes" id="UP000663850">
    <property type="component" value="Unassembled WGS sequence"/>
</dbReference>
<feature type="region of interest" description="Disordered" evidence="1">
    <location>
        <begin position="52"/>
        <end position="91"/>
    </location>
</feature>
<evidence type="ECO:0000313" key="2">
    <source>
        <dbReference type="EMBL" id="CAE6454715.1"/>
    </source>
</evidence>
<protein>
    <submittedName>
        <fullName evidence="2">Uncharacterized protein</fullName>
    </submittedName>
</protein>
<comment type="caution">
    <text evidence="2">The sequence shown here is derived from an EMBL/GenBank/DDBJ whole genome shotgun (WGS) entry which is preliminary data.</text>
</comment>
<feature type="region of interest" description="Disordered" evidence="1">
    <location>
        <begin position="1"/>
        <end position="28"/>
    </location>
</feature>
<organism evidence="2 3">
    <name type="scientific">Rhizoctonia solani</name>
    <dbReference type="NCBI Taxonomy" id="456999"/>
    <lineage>
        <taxon>Eukaryota</taxon>
        <taxon>Fungi</taxon>
        <taxon>Dikarya</taxon>
        <taxon>Basidiomycota</taxon>
        <taxon>Agaricomycotina</taxon>
        <taxon>Agaricomycetes</taxon>
        <taxon>Cantharellales</taxon>
        <taxon>Ceratobasidiaceae</taxon>
        <taxon>Rhizoctonia</taxon>
    </lineage>
</organism>
<gene>
    <name evidence="2" type="ORF">RDB_LOCUS44138</name>
</gene>
<evidence type="ECO:0000313" key="3">
    <source>
        <dbReference type="Proteomes" id="UP000663850"/>
    </source>
</evidence>
<dbReference type="EMBL" id="CAJMWZ010002368">
    <property type="protein sequence ID" value="CAE6454715.1"/>
    <property type="molecule type" value="Genomic_DNA"/>
</dbReference>
<accession>A0A8H3BDV3</accession>
<feature type="compositionally biased region" description="Acidic residues" evidence="1">
    <location>
        <begin position="65"/>
        <end position="87"/>
    </location>
</feature>
<proteinExistence type="predicted"/>
<reference evidence="2" key="1">
    <citation type="submission" date="2021-01" db="EMBL/GenBank/DDBJ databases">
        <authorList>
            <person name="Kaushik A."/>
        </authorList>
    </citation>
    <scope>NUCLEOTIDE SEQUENCE</scope>
    <source>
        <strain evidence="2">Type strain: AG8-Rh-89/</strain>
    </source>
</reference>
<name>A0A8H3BDV3_9AGAM</name>
<sequence>MPKSSKQKSATQPKPSKPALSSGAKAAQCERVTEYKNAKALTVASSVKGKVVRYYDDDDRTGNDGDNDDDEEGGGGSDDEGMEEGEELEPKYQPYKLKCRNFIFIPDKNSKYTQQRSRFSLAVTCA</sequence>